<name>A0A9X0CU47_9CNID</name>
<dbReference type="OrthoDB" id="333551at2759"/>
<dbReference type="Proteomes" id="UP001163046">
    <property type="component" value="Unassembled WGS sequence"/>
</dbReference>
<dbReference type="InterPro" id="IPR025066">
    <property type="entry name" value="CCDC174-like"/>
</dbReference>
<organism evidence="3 4">
    <name type="scientific">Desmophyllum pertusum</name>
    <dbReference type="NCBI Taxonomy" id="174260"/>
    <lineage>
        <taxon>Eukaryota</taxon>
        <taxon>Metazoa</taxon>
        <taxon>Cnidaria</taxon>
        <taxon>Anthozoa</taxon>
        <taxon>Hexacorallia</taxon>
        <taxon>Scleractinia</taxon>
        <taxon>Caryophylliina</taxon>
        <taxon>Caryophylliidae</taxon>
        <taxon>Desmophyllum</taxon>
    </lineage>
</organism>
<gene>
    <name evidence="3" type="ORF">OS493_039563</name>
</gene>
<evidence type="ECO:0000256" key="1">
    <source>
        <dbReference type="ARBA" id="ARBA00023054"/>
    </source>
</evidence>
<proteinExistence type="predicted"/>
<dbReference type="GO" id="GO:0005634">
    <property type="term" value="C:nucleus"/>
    <property type="evidence" value="ECO:0007669"/>
    <property type="project" value="TreeGrafter"/>
</dbReference>
<keyword evidence="4" id="KW-1185">Reference proteome</keyword>
<feature type="non-terminal residue" evidence="3">
    <location>
        <position position="102"/>
    </location>
</feature>
<evidence type="ECO:0000256" key="2">
    <source>
        <dbReference type="SAM" id="MobiDB-lite"/>
    </source>
</evidence>
<dbReference type="EMBL" id="MU826560">
    <property type="protein sequence ID" value="KAJ7375690.1"/>
    <property type="molecule type" value="Genomic_DNA"/>
</dbReference>
<reference evidence="3" key="1">
    <citation type="submission" date="2023-01" db="EMBL/GenBank/DDBJ databases">
        <title>Genome assembly of the deep-sea coral Lophelia pertusa.</title>
        <authorList>
            <person name="Herrera S."/>
            <person name="Cordes E."/>
        </authorList>
    </citation>
    <scope>NUCLEOTIDE SEQUENCE</scope>
    <source>
        <strain evidence="3">USNM1676648</strain>
        <tissue evidence="3">Polyp</tissue>
    </source>
</reference>
<protein>
    <submittedName>
        <fullName evidence="3">Uncharacterized protein</fullName>
    </submittedName>
</protein>
<dbReference type="PANTHER" id="PTHR15885:SF1">
    <property type="entry name" value="COILED-COIL DOMAIN-CONTAINING PROTEIN 174"/>
    <property type="match status" value="1"/>
</dbReference>
<sequence length="102" mass="11634">MAAKRVFEVNESSFVDLKAELVRKESQVKREKLGAEQKITRQPKKPPVWAKVKKETKAAKPSAVPTKQVELSLEEQQTLQKSRQALEAKAKLYEKMARGEIE</sequence>
<comment type="caution">
    <text evidence="3">The sequence shown here is derived from an EMBL/GenBank/DDBJ whole genome shotgun (WGS) entry which is preliminary data.</text>
</comment>
<evidence type="ECO:0000313" key="3">
    <source>
        <dbReference type="EMBL" id="KAJ7375690.1"/>
    </source>
</evidence>
<evidence type="ECO:0000313" key="4">
    <source>
        <dbReference type="Proteomes" id="UP001163046"/>
    </source>
</evidence>
<dbReference type="PANTHER" id="PTHR15885">
    <property type="entry name" value="COILED-COIL DOMAIN-CONTAINING PROTEIN 174"/>
    <property type="match status" value="1"/>
</dbReference>
<dbReference type="AlphaFoldDB" id="A0A9X0CU47"/>
<feature type="region of interest" description="Disordered" evidence="2">
    <location>
        <begin position="32"/>
        <end position="64"/>
    </location>
</feature>
<accession>A0A9X0CU47</accession>
<keyword evidence="1" id="KW-0175">Coiled coil</keyword>